<dbReference type="NCBIfam" id="TIGR00066">
    <property type="entry name" value="g_glut_trans"/>
    <property type="match status" value="1"/>
</dbReference>
<dbReference type="Proteomes" id="UP000030748">
    <property type="component" value="Unassembled WGS sequence"/>
</dbReference>
<evidence type="ECO:0000256" key="1">
    <source>
        <dbReference type="PIRSR" id="PIRSR600101-1"/>
    </source>
</evidence>
<dbReference type="FunFam" id="1.10.246.130:FF:000001">
    <property type="entry name" value="Gamma-glutamyltransferase 5 isoform 1"/>
    <property type="match status" value="1"/>
</dbReference>
<reference evidence="5 6" key="1">
    <citation type="journal article" date="2013" name="Proc. Natl. Acad. Sci. U.S.A.">
        <title>Fine-scale variation in meiotic recombination in Mimulus inferred from population shotgun sequencing.</title>
        <authorList>
            <person name="Hellsten U."/>
            <person name="Wright K.M."/>
            <person name="Jenkins J."/>
            <person name="Shu S."/>
            <person name="Yuan Y."/>
            <person name="Wessler S.R."/>
            <person name="Schmutz J."/>
            <person name="Willis J.H."/>
            <person name="Rokhsar D.S."/>
        </authorList>
    </citation>
    <scope>NUCLEOTIDE SEQUENCE [LARGE SCALE GENOMIC DNA]</scope>
    <source>
        <strain evidence="6">cv. DUN x IM62</strain>
    </source>
</reference>
<dbReference type="EC" id="3.4.19.13" evidence="3"/>
<dbReference type="SUPFAM" id="SSF56235">
    <property type="entry name" value="N-terminal nucleophile aminohydrolases (Ntn hydrolases)"/>
    <property type="match status" value="1"/>
</dbReference>
<dbReference type="Pfam" id="PF01019">
    <property type="entry name" value="G_glu_transpept"/>
    <property type="match status" value="1"/>
</dbReference>
<dbReference type="PANTHER" id="PTHR11686">
    <property type="entry name" value="GAMMA GLUTAMYL TRANSPEPTIDASE"/>
    <property type="match status" value="1"/>
</dbReference>
<dbReference type="EC" id="2.3.2.2" evidence="3"/>
<feature type="binding site" evidence="2">
    <location>
        <position position="105"/>
    </location>
    <ligand>
        <name>L-glutamate</name>
        <dbReference type="ChEBI" id="CHEBI:29985"/>
    </ligand>
</feature>
<keyword evidence="3" id="KW-0378">Hydrolase</keyword>
<evidence type="ECO:0000313" key="5">
    <source>
        <dbReference type="EMBL" id="EYU42484.1"/>
    </source>
</evidence>
<dbReference type="Gene3D" id="3.60.20.40">
    <property type="match status" value="1"/>
</dbReference>
<comment type="pathway">
    <text evidence="3">Sulfur metabolism; glutathione metabolism.</text>
</comment>
<gene>
    <name evidence="5" type="ORF">MIMGU_mgv1a003641mg</name>
</gene>
<evidence type="ECO:0000256" key="2">
    <source>
        <dbReference type="PIRSR" id="PIRSR600101-2"/>
    </source>
</evidence>
<keyword evidence="6" id="KW-1185">Reference proteome</keyword>
<keyword evidence="3" id="KW-0012">Acyltransferase</keyword>
<name>A0A022RR09_ERYGU</name>
<proteinExistence type="predicted"/>
<dbReference type="EMBL" id="KI630286">
    <property type="protein sequence ID" value="EYU42484.1"/>
    <property type="molecule type" value="Genomic_DNA"/>
</dbReference>
<accession>A0A022RR09</accession>
<feature type="binding site" evidence="2">
    <location>
        <begin position="393"/>
        <end position="395"/>
    </location>
    <ligand>
        <name>L-glutamate</name>
        <dbReference type="ChEBI" id="CHEBI:29985"/>
    </ligand>
</feature>
<dbReference type="GO" id="GO:0103068">
    <property type="term" value="F:leukotriene C4 gamma-glutamyl transferase activity"/>
    <property type="evidence" value="ECO:0007669"/>
    <property type="project" value="UniProtKB-EC"/>
</dbReference>
<feature type="active site" description="Nucleophile" evidence="1">
    <location>
        <position position="375"/>
    </location>
</feature>
<dbReference type="STRING" id="4155.A0A022RR09"/>
<organism evidence="5 6">
    <name type="scientific">Erythranthe guttata</name>
    <name type="common">Yellow monkey flower</name>
    <name type="synonym">Mimulus guttatus</name>
    <dbReference type="NCBI Taxonomy" id="4155"/>
    <lineage>
        <taxon>Eukaryota</taxon>
        <taxon>Viridiplantae</taxon>
        <taxon>Streptophyta</taxon>
        <taxon>Embryophyta</taxon>
        <taxon>Tracheophyta</taxon>
        <taxon>Spermatophyta</taxon>
        <taxon>Magnoliopsida</taxon>
        <taxon>eudicotyledons</taxon>
        <taxon>Gunneridae</taxon>
        <taxon>Pentapetalae</taxon>
        <taxon>asterids</taxon>
        <taxon>lamiids</taxon>
        <taxon>Lamiales</taxon>
        <taxon>Phrymaceae</taxon>
        <taxon>Erythranthe</taxon>
    </lineage>
</organism>
<dbReference type="eggNOG" id="KOG2410">
    <property type="taxonomic scope" value="Eukaryota"/>
</dbReference>
<protein>
    <recommendedName>
        <fullName evidence="3">Glutathione hydrolase</fullName>
        <ecNumber evidence="3">2.3.2.2</ecNumber>
        <ecNumber evidence="3">3.4.19.13</ecNumber>
    </recommendedName>
    <alternativeName>
        <fullName evidence="3">Gamma-glutamyltransferase</fullName>
    </alternativeName>
    <alternativeName>
        <fullName evidence="3">Gamma-glutamyltranspeptidase</fullName>
    </alternativeName>
</protein>
<dbReference type="GO" id="GO:0036374">
    <property type="term" value="F:glutathione hydrolase activity"/>
    <property type="evidence" value="ECO:0000318"/>
    <property type="project" value="GO_Central"/>
</dbReference>
<dbReference type="InterPro" id="IPR000101">
    <property type="entry name" value="GGT_peptidase"/>
</dbReference>
<dbReference type="UniPathway" id="UPA00204"/>
<dbReference type="GO" id="GO:0005886">
    <property type="term" value="C:plasma membrane"/>
    <property type="evidence" value="ECO:0000318"/>
    <property type="project" value="GO_Central"/>
</dbReference>
<dbReference type="InterPro" id="IPR043137">
    <property type="entry name" value="GGT_ssub_C"/>
</dbReference>
<dbReference type="AlphaFoldDB" id="A0A022RR09"/>
<dbReference type="PRINTS" id="PR01210">
    <property type="entry name" value="GGTRANSPTASE"/>
</dbReference>
<comment type="catalytic activity">
    <reaction evidence="3">
        <text>an N-terminal (5-L-glutamyl)-[peptide] + an alpha-amino acid = 5-L-glutamyl amino acid + an N-terminal L-alpha-aminoacyl-[peptide]</text>
        <dbReference type="Rhea" id="RHEA:23904"/>
        <dbReference type="Rhea" id="RHEA-COMP:9780"/>
        <dbReference type="Rhea" id="RHEA-COMP:9795"/>
        <dbReference type="ChEBI" id="CHEBI:77644"/>
        <dbReference type="ChEBI" id="CHEBI:78597"/>
        <dbReference type="ChEBI" id="CHEBI:78599"/>
        <dbReference type="ChEBI" id="CHEBI:78608"/>
        <dbReference type="EC" id="2.3.2.2"/>
    </reaction>
</comment>
<feature type="binding site" evidence="2">
    <location>
        <position position="417"/>
    </location>
    <ligand>
        <name>L-glutamate</name>
        <dbReference type="ChEBI" id="CHEBI:29985"/>
    </ligand>
</feature>
<sequence>MFLHVCQTCLLSFAIAFSLLLLLASNTDAAGGERVVGKNGVVATDETECSKIGRDVLKRGGHAVDAAVAAAFCLGVVNPANSGLGGGGFMLVRSSKGNAKVFDMRETAPGRASKDMFTERFSEYQTGPLSIAVPGQLAGLYTAHKQYGKIPWESLVKPAENLARKGFLISSSLFKTMDSMKSTIMADEELRTIFAPNGSLLPEGKPVNFRKLADTLAAISKNGMKIFYNGSIAQKLAEDIQNAGGIIKKEDFQKYEVITRKPLVAHAFGYEIVTAPPPTSGGAMLILILKILSNYQKTTSVSNSLGKHRFVEALKYALAMRMKLGDPRFVNVTNVLKNMISTKYAKLLKDRINDNQTYEPVRYGSKWSQIYDHGTTHLCAVDSQRNAVSMTMSLNSYFGSRVMSYSTGIYLNNQMYDFSIPTLSSPPPSPANFIQPFKRPLSSMTPTILVKGGRLKAVIGAAGGLLIPDAVTQVLINNLNLKMDTLTAVNAPRLYHTLYPNVLYHEVYSRNGSDYYFDSNIVKELEKKGHVLREASSGWTVCQFVVQSSKGSNSGQLIAVSDQRKGGFPAGY</sequence>
<evidence type="ECO:0000313" key="6">
    <source>
        <dbReference type="Proteomes" id="UP000030748"/>
    </source>
</evidence>
<comment type="catalytic activity">
    <reaction evidence="3">
        <text>glutathione + H2O = L-cysteinylglycine + L-glutamate</text>
        <dbReference type="Rhea" id="RHEA:28807"/>
        <dbReference type="ChEBI" id="CHEBI:15377"/>
        <dbReference type="ChEBI" id="CHEBI:29985"/>
        <dbReference type="ChEBI" id="CHEBI:57925"/>
        <dbReference type="ChEBI" id="CHEBI:61694"/>
        <dbReference type="EC" id="3.4.19.13"/>
    </reaction>
</comment>
<evidence type="ECO:0000256" key="4">
    <source>
        <dbReference type="SAM" id="SignalP"/>
    </source>
</evidence>
<comment type="catalytic activity">
    <reaction evidence="3">
        <text>an S-substituted glutathione + H2O = an S-substituted L-cysteinylglycine + L-glutamate</text>
        <dbReference type="Rhea" id="RHEA:59468"/>
        <dbReference type="ChEBI" id="CHEBI:15377"/>
        <dbReference type="ChEBI" id="CHEBI:29985"/>
        <dbReference type="ChEBI" id="CHEBI:90779"/>
        <dbReference type="ChEBI" id="CHEBI:143103"/>
        <dbReference type="EC" id="3.4.19.13"/>
    </reaction>
</comment>
<dbReference type="PANTHER" id="PTHR11686:SF34">
    <property type="entry name" value="GLUTATHIONE HYDROLASE 1-RELATED"/>
    <property type="match status" value="1"/>
</dbReference>
<feature type="chain" id="PRO_5001508286" description="Glutathione hydrolase" evidence="4">
    <location>
        <begin position="30"/>
        <end position="572"/>
    </location>
</feature>
<feature type="signal peptide" evidence="4">
    <location>
        <begin position="1"/>
        <end position="29"/>
    </location>
</feature>
<dbReference type="InterPro" id="IPR029055">
    <property type="entry name" value="Ntn_hydrolases_N"/>
</dbReference>
<dbReference type="InterPro" id="IPR043138">
    <property type="entry name" value="GGT_lsub"/>
</dbReference>
<dbReference type="Gene3D" id="1.10.246.130">
    <property type="match status" value="1"/>
</dbReference>
<evidence type="ECO:0000256" key="3">
    <source>
        <dbReference type="RuleBase" id="RU368068"/>
    </source>
</evidence>
<feature type="binding site" evidence="2">
    <location>
        <position position="464"/>
    </location>
    <ligand>
        <name>L-glutamate</name>
        <dbReference type="ChEBI" id="CHEBI:29985"/>
    </ligand>
</feature>
<dbReference type="GO" id="GO:0006751">
    <property type="term" value="P:glutathione catabolic process"/>
    <property type="evidence" value="ECO:0000318"/>
    <property type="project" value="GO_Central"/>
</dbReference>
<feature type="binding site" evidence="2">
    <location>
        <begin position="442"/>
        <end position="443"/>
    </location>
    <ligand>
        <name>L-glutamate</name>
        <dbReference type="ChEBI" id="CHEBI:29985"/>
    </ligand>
</feature>
<comment type="function">
    <text evidence="3">Cleaves the gamma-glutamyl peptide bond of glutathione and glutathione conjugates.</text>
</comment>
<keyword evidence="3" id="KW-0808">Transferase</keyword>
<keyword evidence="4" id="KW-0732">Signal</keyword>